<accession>A0A090CXY4</accession>
<name>A0A090CXY4_9BACT</name>
<reference evidence="2" key="2">
    <citation type="submission" date="2014-09" db="EMBL/GenBank/DDBJ databases">
        <title>Criblamydia sequanensis harbors a mega-plasmid encoding arsenite resistance.</title>
        <authorList>
            <person name="Bertelli C."/>
            <person name="Goesmann A."/>
            <person name="Greub G."/>
        </authorList>
    </citation>
    <scope>NUCLEOTIDE SEQUENCE [LARGE SCALE GENOMIC DNA]</scope>
    <source>
        <strain evidence="2">CRIB-18</strain>
    </source>
</reference>
<keyword evidence="1" id="KW-0472">Membrane</keyword>
<comment type="caution">
    <text evidence="2">The sequence shown here is derived from an EMBL/GenBank/DDBJ whole genome shotgun (WGS) entry which is preliminary data.</text>
</comment>
<proteinExistence type="predicted"/>
<reference evidence="2" key="1">
    <citation type="submission" date="2013-12" db="EMBL/GenBank/DDBJ databases">
        <authorList>
            <person name="Linke B."/>
        </authorList>
    </citation>
    <scope>NUCLEOTIDE SEQUENCE [LARGE SCALE GENOMIC DNA]</scope>
    <source>
        <strain evidence="2">CRIB-18</strain>
    </source>
</reference>
<keyword evidence="1" id="KW-0812">Transmembrane</keyword>
<feature type="transmembrane region" description="Helical" evidence="1">
    <location>
        <begin position="6"/>
        <end position="28"/>
    </location>
</feature>
<dbReference type="InterPro" id="IPR009293">
    <property type="entry name" value="UPF0478"/>
</dbReference>
<dbReference type="Pfam" id="PF06103">
    <property type="entry name" value="DUF948"/>
    <property type="match status" value="1"/>
</dbReference>
<evidence type="ECO:0000256" key="1">
    <source>
        <dbReference type="SAM" id="Phobius"/>
    </source>
</evidence>
<organism evidence="2 3">
    <name type="scientific">Candidatus Criblamydia sequanensis CRIB-18</name>
    <dbReference type="NCBI Taxonomy" id="1437425"/>
    <lineage>
        <taxon>Bacteria</taxon>
        <taxon>Pseudomonadati</taxon>
        <taxon>Chlamydiota</taxon>
        <taxon>Chlamydiia</taxon>
        <taxon>Parachlamydiales</taxon>
        <taxon>Candidatus Criblamydiaceae</taxon>
        <taxon>Candidatus Criblamydia</taxon>
    </lineage>
</organism>
<gene>
    <name evidence="2" type="ORF">CSEC_0288</name>
</gene>
<dbReference type="EMBL" id="CCEJ010000001">
    <property type="protein sequence ID" value="CDR33127.1"/>
    <property type="molecule type" value="Genomic_DNA"/>
</dbReference>
<keyword evidence="1" id="KW-1133">Transmembrane helix</keyword>
<evidence type="ECO:0000313" key="3">
    <source>
        <dbReference type="Proteomes" id="UP000031552"/>
    </source>
</evidence>
<dbReference type="Proteomes" id="UP000031552">
    <property type="component" value="Unassembled WGS sequence"/>
</dbReference>
<protein>
    <submittedName>
        <fullName evidence="2">Uncharacterized protein</fullName>
    </submittedName>
</protein>
<keyword evidence="3" id="KW-1185">Reference proteome</keyword>
<evidence type="ECO:0000313" key="2">
    <source>
        <dbReference type="EMBL" id="CDR33127.1"/>
    </source>
</evidence>
<dbReference type="STRING" id="1437425.CSEC_0288"/>
<sequence>MVWEVSLALIAAAVIALTIYLIITLRYVNSLIRVLHKEVAEIHEKAIPLLDEGTLFLKNNQDISKELNRKLVMVDPLFSLIGGLSSKANLALNARKTEKHCECPNCQYHHPEFETDFQEEEPESKSLELGEIIYSAINLYRKLKGGSYGKK</sequence>
<dbReference type="RefSeq" id="WP_041016614.1">
    <property type="nucleotide sequence ID" value="NZ_CCEJ010000001.1"/>
</dbReference>
<dbReference type="AlphaFoldDB" id="A0A090CXY4"/>